<evidence type="ECO:0000313" key="5">
    <source>
        <dbReference type="Proteomes" id="UP000621510"/>
    </source>
</evidence>
<protein>
    <submittedName>
        <fullName evidence="4">KR domain-containing protein</fullName>
    </submittedName>
</protein>
<dbReference type="Proteomes" id="UP000621510">
    <property type="component" value="Unassembled WGS sequence"/>
</dbReference>
<evidence type="ECO:0000313" key="4">
    <source>
        <dbReference type="EMBL" id="MBL1121213.1"/>
    </source>
</evidence>
<proteinExistence type="predicted"/>
<dbReference type="Pfam" id="PF08659">
    <property type="entry name" value="KR"/>
    <property type="match status" value="1"/>
</dbReference>
<reference evidence="4 5" key="1">
    <citation type="submission" date="2021-01" db="EMBL/GenBank/DDBJ databases">
        <title>WGS of actinomycetes isolated from Thailand.</title>
        <authorList>
            <person name="Thawai C."/>
        </authorList>
    </citation>
    <scope>NUCLEOTIDE SEQUENCE [LARGE SCALE GENOMIC DNA]</scope>
    <source>
        <strain evidence="4 5">CA3R110</strain>
    </source>
</reference>
<dbReference type="InterPro" id="IPR036291">
    <property type="entry name" value="NAD(P)-bd_dom_sf"/>
</dbReference>
<dbReference type="Gene3D" id="3.40.50.720">
    <property type="entry name" value="NAD(P)-binding Rossmann-like Domain"/>
    <property type="match status" value="1"/>
</dbReference>
<accession>A0ABS1Q976</accession>
<keyword evidence="5" id="KW-1185">Reference proteome</keyword>
<feature type="non-terminal residue" evidence="4">
    <location>
        <position position="124"/>
    </location>
</feature>
<sequence>DVVADERDGGVGLDAGVVGGLVACGEPQLAVRGGVVRCARLARVGGAGAAELTERWRDPGTVLITGGTGTLGGLVARHLVAEHGVEHLLLAGRRGADAPGMAELVAELEAAGASVTVAACDVAD</sequence>
<dbReference type="SUPFAM" id="SSF51735">
    <property type="entry name" value="NAD(P)-binding Rossmann-fold domains"/>
    <property type="match status" value="1"/>
</dbReference>
<dbReference type="PANTHER" id="PTHR43775:SF51">
    <property type="entry name" value="INACTIVE PHENOLPHTHIOCEROL SYNTHESIS POLYKETIDE SYNTHASE TYPE I PKS1-RELATED"/>
    <property type="match status" value="1"/>
</dbReference>
<evidence type="ECO:0000256" key="1">
    <source>
        <dbReference type="ARBA" id="ARBA00022679"/>
    </source>
</evidence>
<keyword evidence="1" id="KW-0808">Transferase</keyword>
<dbReference type="InterPro" id="IPR013968">
    <property type="entry name" value="PKS_KR"/>
</dbReference>
<gene>
    <name evidence="4" type="ORF">JK364_54715</name>
</gene>
<evidence type="ECO:0000256" key="2">
    <source>
        <dbReference type="ARBA" id="ARBA00023268"/>
    </source>
</evidence>
<dbReference type="PANTHER" id="PTHR43775">
    <property type="entry name" value="FATTY ACID SYNTHASE"/>
    <property type="match status" value="1"/>
</dbReference>
<feature type="non-terminal residue" evidence="4">
    <location>
        <position position="1"/>
    </location>
</feature>
<keyword evidence="2" id="KW-0511">Multifunctional enzyme</keyword>
<evidence type="ECO:0000259" key="3">
    <source>
        <dbReference type="Pfam" id="PF08659"/>
    </source>
</evidence>
<dbReference type="InterPro" id="IPR050091">
    <property type="entry name" value="PKS_NRPS_Biosynth_Enz"/>
</dbReference>
<dbReference type="EMBL" id="JAERRG010000227">
    <property type="protein sequence ID" value="MBL1121213.1"/>
    <property type="molecule type" value="Genomic_DNA"/>
</dbReference>
<organism evidence="4 5">
    <name type="scientific">Streptomyces endocoffeicus</name>
    <dbReference type="NCBI Taxonomy" id="2898945"/>
    <lineage>
        <taxon>Bacteria</taxon>
        <taxon>Bacillati</taxon>
        <taxon>Actinomycetota</taxon>
        <taxon>Actinomycetes</taxon>
        <taxon>Kitasatosporales</taxon>
        <taxon>Streptomycetaceae</taxon>
        <taxon>Streptomyces</taxon>
    </lineage>
</organism>
<comment type="caution">
    <text evidence="4">The sequence shown here is derived from an EMBL/GenBank/DDBJ whole genome shotgun (WGS) entry which is preliminary data.</text>
</comment>
<feature type="domain" description="Ketoreductase (KR)" evidence="3">
    <location>
        <begin position="60"/>
        <end position="124"/>
    </location>
</feature>
<name>A0ABS1Q976_9ACTN</name>